<dbReference type="VEuPathDB" id="ToxoDB:LOC34617310"/>
<keyword evidence="2" id="KW-1185">Reference proteome</keyword>
<gene>
    <name evidence="1" type="ORF">cyc_00080</name>
</gene>
<dbReference type="Proteomes" id="UP000095192">
    <property type="component" value="Unassembled WGS sequence"/>
</dbReference>
<name>A0A1D3D1G3_9EIME</name>
<dbReference type="VEuPathDB" id="ToxoDB:cyc_00080"/>
<sequence>MAFLFRGWEDVEGESLGRDSASSSAVYTELRLRALIRTEEEKERLLELCSGTADVRSASSWTDVVMHTAAAQTGCMDMRKRADTPHELTLRWYSAPPAVKDACTVFHVDRGVLVGGLHAKRTAEAVRVCAVETSQSIRGLLGMLGFRTLPTSSLCGKEARVVGSSSCLHVAAVKQPLQRQKQPWLPLQIHSNLDPKDYAEAEARAMRAAAL</sequence>
<reference evidence="1 2" key="1">
    <citation type="journal article" date="2016" name="BMC Genomics">
        <title>Comparative genomics reveals Cyclospora cayetanensis possesses coccidia-like metabolism and invasion components but unique surface antigens.</title>
        <authorList>
            <person name="Liu S."/>
            <person name="Wang L."/>
            <person name="Zheng H."/>
            <person name="Xu Z."/>
            <person name="Roellig D.M."/>
            <person name="Li N."/>
            <person name="Frace M.A."/>
            <person name="Tang K."/>
            <person name="Arrowood M.J."/>
            <person name="Moss D.M."/>
            <person name="Zhang L."/>
            <person name="Feng Y."/>
            <person name="Xiao L."/>
        </authorList>
    </citation>
    <scope>NUCLEOTIDE SEQUENCE [LARGE SCALE GENOMIC DNA]</scope>
    <source>
        <strain evidence="1 2">CHN_HEN01</strain>
    </source>
</reference>
<evidence type="ECO:0000313" key="2">
    <source>
        <dbReference type="Proteomes" id="UP000095192"/>
    </source>
</evidence>
<dbReference type="AlphaFoldDB" id="A0A1D3D1G3"/>
<dbReference type="InParanoid" id="A0A1D3D1G3"/>
<evidence type="ECO:0000313" key="1">
    <source>
        <dbReference type="EMBL" id="OEH77279.1"/>
    </source>
</evidence>
<organism evidence="1 2">
    <name type="scientific">Cyclospora cayetanensis</name>
    <dbReference type="NCBI Taxonomy" id="88456"/>
    <lineage>
        <taxon>Eukaryota</taxon>
        <taxon>Sar</taxon>
        <taxon>Alveolata</taxon>
        <taxon>Apicomplexa</taxon>
        <taxon>Conoidasida</taxon>
        <taxon>Coccidia</taxon>
        <taxon>Eucoccidiorida</taxon>
        <taxon>Eimeriorina</taxon>
        <taxon>Eimeriidae</taxon>
        <taxon>Cyclospora</taxon>
    </lineage>
</organism>
<protein>
    <submittedName>
        <fullName evidence="1">Uncharacterized protein</fullName>
    </submittedName>
</protein>
<accession>A0A1D3D1G3</accession>
<proteinExistence type="predicted"/>
<comment type="caution">
    <text evidence="1">The sequence shown here is derived from an EMBL/GenBank/DDBJ whole genome shotgun (WGS) entry which is preliminary data.</text>
</comment>
<dbReference type="EMBL" id="JROU02001150">
    <property type="protein sequence ID" value="OEH77279.1"/>
    <property type="molecule type" value="Genomic_DNA"/>
</dbReference>